<feature type="transmembrane region" description="Helical" evidence="7">
    <location>
        <begin position="107"/>
        <end position="126"/>
    </location>
</feature>
<evidence type="ECO:0008006" key="10">
    <source>
        <dbReference type="Google" id="ProtNLM"/>
    </source>
</evidence>
<evidence type="ECO:0000256" key="1">
    <source>
        <dbReference type="ARBA" id="ARBA00004141"/>
    </source>
</evidence>
<keyword evidence="4" id="KW-0914">Notch signaling pathway</keyword>
<proteinExistence type="inferred from homology"/>
<protein>
    <recommendedName>
        <fullName evidence="10">Gamma-secretase subunit Aph-1</fullName>
    </recommendedName>
</protein>
<dbReference type="EnsemblMetazoa" id="LLOJ008528-RA">
    <property type="protein sequence ID" value="LLOJ008528-PA"/>
    <property type="gene ID" value="LLOJ008528"/>
</dbReference>
<organism evidence="8 9">
    <name type="scientific">Lutzomyia longipalpis</name>
    <name type="common">Sand fly</name>
    <dbReference type="NCBI Taxonomy" id="7200"/>
    <lineage>
        <taxon>Eukaryota</taxon>
        <taxon>Metazoa</taxon>
        <taxon>Ecdysozoa</taxon>
        <taxon>Arthropoda</taxon>
        <taxon>Hexapoda</taxon>
        <taxon>Insecta</taxon>
        <taxon>Pterygota</taxon>
        <taxon>Neoptera</taxon>
        <taxon>Endopterygota</taxon>
        <taxon>Diptera</taxon>
        <taxon>Nematocera</taxon>
        <taxon>Psychodoidea</taxon>
        <taxon>Psychodidae</taxon>
        <taxon>Lutzomyia</taxon>
        <taxon>Lutzomyia</taxon>
    </lineage>
</organism>
<dbReference type="InterPro" id="IPR009294">
    <property type="entry name" value="Aph-1"/>
</dbReference>
<dbReference type="EMBL" id="AJWK01028865">
    <property type="status" value="NOT_ANNOTATED_CDS"/>
    <property type="molecule type" value="Genomic_DNA"/>
</dbReference>
<evidence type="ECO:0000256" key="5">
    <source>
        <dbReference type="ARBA" id="ARBA00022989"/>
    </source>
</evidence>
<evidence type="ECO:0000256" key="7">
    <source>
        <dbReference type="SAM" id="Phobius"/>
    </source>
</evidence>
<feature type="transmembrane region" description="Helical" evidence="7">
    <location>
        <begin position="62"/>
        <end position="81"/>
    </location>
</feature>
<dbReference type="GO" id="GO:0007219">
    <property type="term" value="P:Notch signaling pathway"/>
    <property type="evidence" value="ECO:0007669"/>
    <property type="project" value="UniProtKB-KW"/>
</dbReference>
<dbReference type="GO" id="GO:0016020">
    <property type="term" value="C:membrane"/>
    <property type="evidence" value="ECO:0007669"/>
    <property type="project" value="UniProtKB-SubCell"/>
</dbReference>
<evidence type="ECO:0000256" key="2">
    <source>
        <dbReference type="ARBA" id="ARBA00005577"/>
    </source>
</evidence>
<evidence type="ECO:0000256" key="6">
    <source>
        <dbReference type="ARBA" id="ARBA00023136"/>
    </source>
</evidence>
<accession>A0A1B0GKH2</accession>
<keyword evidence="3 7" id="KW-0812">Transmembrane</keyword>
<keyword evidence="5 7" id="KW-1133">Transmembrane helix</keyword>
<dbReference type="VEuPathDB" id="VectorBase:LLOJ008528"/>
<keyword evidence="6 7" id="KW-0472">Membrane</keyword>
<evidence type="ECO:0000313" key="9">
    <source>
        <dbReference type="Proteomes" id="UP000092461"/>
    </source>
</evidence>
<evidence type="ECO:0000313" key="8">
    <source>
        <dbReference type="EnsemblMetazoa" id="LLOJ008528-PA"/>
    </source>
</evidence>
<dbReference type="VEuPathDB" id="VectorBase:LLONM1_002306"/>
<evidence type="ECO:0000256" key="4">
    <source>
        <dbReference type="ARBA" id="ARBA00022976"/>
    </source>
</evidence>
<dbReference type="Proteomes" id="UP000092461">
    <property type="component" value="Unassembled WGS sequence"/>
</dbReference>
<evidence type="ECO:0000256" key="3">
    <source>
        <dbReference type="ARBA" id="ARBA00022692"/>
    </source>
</evidence>
<reference evidence="8" key="1">
    <citation type="submission" date="2020-05" db="UniProtKB">
        <authorList>
            <consortium name="EnsemblMetazoa"/>
        </authorList>
    </citation>
    <scope>IDENTIFICATION</scope>
    <source>
        <strain evidence="8">Jacobina</strain>
    </source>
</reference>
<feature type="transmembrane region" description="Helical" evidence="7">
    <location>
        <begin position="146"/>
        <end position="173"/>
    </location>
</feature>
<feature type="transmembrane region" description="Helical" evidence="7">
    <location>
        <begin position="180"/>
        <end position="197"/>
    </location>
</feature>
<feature type="transmembrane region" description="Helical" evidence="7">
    <location>
        <begin position="203"/>
        <end position="225"/>
    </location>
</feature>
<comment type="subcellular location">
    <subcellularLocation>
        <location evidence="1">Membrane</location>
        <topology evidence="1">Multi-pass membrane protein</topology>
    </subcellularLocation>
</comment>
<keyword evidence="9" id="KW-1185">Reference proteome</keyword>
<dbReference type="PANTHER" id="PTHR12889">
    <property type="entry name" value="GAMMA-SECRETASE SUBUNIT APH-1"/>
    <property type="match status" value="1"/>
</dbReference>
<dbReference type="AlphaFoldDB" id="A0A1B0GKH2"/>
<sequence length="239" mass="26650">MTLAEFFGCACLAFGAPLAMFTFTIAHDPIRIIILIAAAFFWLLALLLSSLVWFIVVPLRGFLAFGLVFSVIYQEAFRYVIYKILRKTEKGLQEVADNVRVTENKHILAYVSGLGFGIISGAFAIINILADAVGPATMGLLSGSEIFFLTSSAQTLCTILLHTFWSVIFFNALDTSRYTHIAYVVLSHLFVSCLTLLNRRELYWATLLPNYTILLVTAIMAFRVVGGSMLSFRRFITCK</sequence>
<feature type="transmembrane region" description="Helical" evidence="7">
    <location>
        <begin position="32"/>
        <end position="56"/>
    </location>
</feature>
<feature type="transmembrane region" description="Helical" evidence="7">
    <location>
        <begin position="6"/>
        <end position="25"/>
    </location>
</feature>
<dbReference type="GO" id="GO:0016485">
    <property type="term" value="P:protein processing"/>
    <property type="evidence" value="ECO:0007669"/>
    <property type="project" value="InterPro"/>
</dbReference>
<comment type="similarity">
    <text evidence="2">Belongs to the APH-1 family.</text>
</comment>
<name>A0A1B0GKH2_LUTLO</name>
<dbReference type="Pfam" id="PF06105">
    <property type="entry name" value="Aph-1"/>
    <property type="match status" value="1"/>
</dbReference>